<dbReference type="Gene3D" id="1.10.287.470">
    <property type="entry name" value="Helix hairpin bin"/>
    <property type="match status" value="1"/>
</dbReference>
<proteinExistence type="predicted"/>
<evidence type="ECO:0000259" key="3">
    <source>
        <dbReference type="Pfam" id="PF25917"/>
    </source>
</evidence>
<dbReference type="Gene3D" id="2.40.50.100">
    <property type="match status" value="1"/>
</dbReference>
<keyword evidence="2" id="KW-0472">Membrane</keyword>
<evidence type="ECO:0000313" key="4">
    <source>
        <dbReference type="EMBL" id="MFC0407224.1"/>
    </source>
</evidence>
<protein>
    <submittedName>
        <fullName evidence="4">HlyD family secretion protein</fullName>
    </submittedName>
</protein>
<dbReference type="EMBL" id="JBHLUN010000002">
    <property type="protein sequence ID" value="MFC0407224.1"/>
    <property type="molecule type" value="Genomic_DNA"/>
</dbReference>
<reference evidence="4 5" key="1">
    <citation type="submission" date="2024-09" db="EMBL/GenBank/DDBJ databases">
        <authorList>
            <person name="Sun Q."/>
            <person name="Mori K."/>
        </authorList>
    </citation>
    <scope>NUCLEOTIDE SEQUENCE [LARGE SCALE GENOMIC DNA]</scope>
    <source>
        <strain evidence="4 5">TBRC 5777</strain>
    </source>
</reference>
<organism evidence="4 5">
    <name type="scientific">Roseomonas elaeocarpi</name>
    <dbReference type="NCBI Taxonomy" id="907779"/>
    <lineage>
        <taxon>Bacteria</taxon>
        <taxon>Pseudomonadati</taxon>
        <taxon>Pseudomonadota</taxon>
        <taxon>Alphaproteobacteria</taxon>
        <taxon>Acetobacterales</taxon>
        <taxon>Roseomonadaceae</taxon>
        <taxon>Roseomonas</taxon>
    </lineage>
</organism>
<sequence length="398" mass="42760">MAENDDAPGKGGGRHAAEHGEKDGKASSGGDEKAGSRSEAEPRSRWPLLVALAVAILFTGGVLLYVFLPHRVVYTNDAYVTAHYATIAPRISGQVSAVLVDDNQRVTAGQLLAMIDDRDYRAALSTAEAQLERDRAQVEDVTGTIARQPAVIDQSKAQVDSTAAQLSFARANQRRYRNLASTGAGTEQDRQQADTAVQQAEATIASNRASEEAARRQVPIQEAQRRAAMATVKADEARVEQARLDLSYTRIVAPIDGMVARRSVQVGNIVAPGAAMMAVVPLDDVYVEANYREVELRHMLPGQPARIHVDAYDIDIDGVVDSISPASGAAFSPIQPNNATGNFTKIVQRLPVKIVVSPGQDLAKLLRIGFSVETYVDTGLADVSTRQQGNPQRVTGER</sequence>
<name>A0ABV6JNE0_9PROT</name>
<feature type="domain" description="Multidrug resistance protein MdtA-like barrel-sandwich hybrid" evidence="3">
    <location>
        <begin position="85"/>
        <end position="280"/>
    </location>
</feature>
<dbReference type="Gene3D" id="2.40.30.170">
    <property type="match status" value="1"/>
</dbReference>
<keyword evidence="2" id="KW-1133">Transmembrane helix</keyword>
<accession>A0ABV6JNE0</accession>
<feature type="compositionally biased region" description="Basic and acidic residues" evidence="1">
    <location>
        <begin position="15"/>
        <end position="40"/>
    </location>
</feature>
<dbReference type="SUPFAM" id="SSF111369">
    <property type="entry name" value="HlyD-like secretion proteins"/>
    <property type="match status" value="2"/>
</dbReference>
<evidence type="ECO:0000256" key="1">
    <source>
        <dbReference type="SAM" id="MobiDB-lite"/>
    </source>
</evidence>
<keyword evidence="2" id="KW-0812">Transmembrane</keyword>
<feature type="transmembrane region" description="Helical" evidence="2">
    <location>
        <begin position="46"/>
        <end position="68"/>
    </location>
</feature>
<dbReference type="PANTHER" id="PTHR30386">
    <property type="entry name" value="MEMBRANE FUSION SUBUNIT OF EMRAB-TOLC MULTIDRUG EFFLUX PUMP"/>
    <property type="match status" value="1"/>
</dbReference>
<dbReference type="PANTHER" id="PTHR30386:SF24">
    <property type="entry name" value="MULTIDRUG RESISTANCE EFFLUX PUMP"/>
    <property type="match status" value="1"/>
</dbReference>
<comment type="caution">
    <text evidence="4">The sequence shown here is derived from an EMBL/GenBank/DDBJ whole genome shotgun (WGS) entry which is preliminary data.</text>
</comment>
<dbReference type="Pfam" id="PF25917">
    <property type="entry name" value="BSH_RND"/>
    <property type="match status" value="1"/>
</dbReference>
<evidence type="ECO:0000256" key="2">
    <source>
        <dbReference type="SAM" id="Phobius"/>
    </source>
</evidence>
<dbReference type="InterPro" id="IPR058625">
    <property type="entry name" value="MdtA-like_BSH"/>
</dbReference>
<feature type="region of interest" description="Disordered" evidence="1">
    <location>
        <begin position="1"/>
        <end position="40"/>
    </location>
</feature>
<dbReference type="Proteomes" id="UP001589865">
    <property type="component" value="Unassembled WGS sequence"/>
</dbReference>
<dbReference type="RefSeq" id="WP_377042917.1">
    <property type="nucleotide sequence ID" value="NZ_JBHLUN010000002.1"/>
</dbReference>
<evidence type="ECO:0000313" key="5">
    <source>
        <dbReference type="Proteomes" id="UP001589865"/>
    </source>
</evidence>
<dbReference type="InterPro" id="IPR050739">
    <property type="entry name" value="MFP"/>
</dbReference>
<gene>
    <name evidence="4" type="ORF">ACFFGY_03125</name>
</gene>
<keyword evidence="5" id="KW-1185">Reference proteome</keyword>